<keyword evidence="1" id="KW-0472">Membrane</keyword>
<name>A0AAN7B929_9PEZI</name>
<reference evidence="2" key="2">
    <citation type="submission" date="2023-05" db="EMBL/GenBank/DDBJ databases">
        <authorList>
            <consortium name="Lawrence Berkeley National Laboratory"/>
            <person name="Steindorff A."/>
            <person name="Hensen N."/>
            <person name="Bonometti L."/>
            <person name="Westerberg I."/>
            <person name="Brannstrom I.O."/>
            <person name="Guillou S."/>
            <person name="Cros-Aarteil S."/>
            <person name="Calhoun S."/>
            <person name="Haridas S."/>
            <person name="Kuo A."/>
            <person name="Mondo S."/>
            <person name="Pangilinan J."/>
            <person name="Riley R."/>
            <person name="Labutti K."/>
            <person name="Andreopoulos B."/>
            <person name="Lipzen A."/>
            <person name="Chen C."/>
            <person name="Yanf M."/>
            <person name="Daum C."/>
            <person name="Ng V."/>
            <person name="Clum A."/>
            <person name="Ohm R."/>
            <person name="Martin F."/>
            <person name="Silar P."/>
            <person name="Natvig D."/>
            <person name="Lalanne C."/>
            <person name="Gautier V."/>
            <person name="Ament-Velasquez S.L."/>
            <person name="Kruys A."/>
            <person name="Hutchinson M.I."/>
            <person name="Powell A.J."/>
            <person name="Barry K."/>
            <person name="Miller A.N."/>
            <person name="Grigoriev I.V."/>
            <person name="Debuchy R."/>
            <person name="Gladieux P."/>
            <person name="Thoren M.H."/>
            <person name="Johannesson H."/>
        </authorList>
    </citation>
    <scope>NUCLEOTIDE SEQUENCE</scope>
    <source>
        <strain evidence="2">PSN293</strain>
    </source>
</reference>
<proteinExistence type="predicted"/>
<reference evidence="2" key="1">
    <citation type="journal article" date="2023" name="Mol. Phylogenet. Evol.">
        <title>Genome-scale phylogeny and comparative genomics of the fungal order Sordariales.</title>
        <authorList>
            <person name="Hensen N."/>
            <person name="Bonometti L."/>
            <person name="Westerberg I."/>
            <person name="Brannstrom I.O."/>
            <person name="Guillou S."/>
            <person name="Cros-Aarteil S."/>
            <person name="Calhoun S."/>
            <person name="Haridas S."/>
            <person name="Kuo A."/>
            <person name="Mondo S."/>
            <person name="Pangilinan J."/>
            <person name="Riley R."/>
            <person name="LaButti K."/>
            <person name="Andreopoulos B."/>
            <person name="Lipzen A."/>
            <person name="Chen C."/>
            <person name="Yan M."/>
            <person name="Daum C."/>
            <person name="Ng V."/>
            <person name="Clum A."/>
            <person name="Steindorff A."/>
            <person name="Ohm R.A."/>
            <person name="Martin F."/>
            <person name="Silar P."/>
            <person name="Natvig D.O."/>
            <person name="Lalanne C."/>
            <person name="Gautier V."/>
            <person name="Ament-Velasquez S.L."/>
            <person name="Kruys A."/>
            <person name="Hutchinson M.I."/>
            <person name="Powell A.J."/>
            <person name="Barry K."/>
            <person name="Miller A.N."/>
            <person name="Grigoriev I.V."/>
            <person name="Debuchy R."/>
            <person name="Gladieux P."/>
            <person name="Hiltunen Thoren M."/>
            <person name="Johannesson H."/>
        </authorList>
    </citation>
    <scope>NUCLEOTIDE SEQUENCE</scope>
    <source>
        <strain evidence="2">PSN293</strain>
    </source>
</reference>
<dbReference type="AlphaFoldDB" id="A0AAN7B929"/>
<feature type="transmembrane region" description="Helical" evidence="1">
    <location>
        <begin position="6"/>
        <end position="26"/>
    </location>
</feature>
<protein>
    <submittedName>
        <fullName evidence="2">Uncharacterized protein</fullName>
    </submittedName>
</protein>
<dbReference type="Proteomes" id="UP001301769">
    <property type="component" value="Unassembled WGS sequence"/>
</dbReference>
<gene>
    <name evidence="2" type="ORF">QBC37DRAFT_370139</name>
</gene>
<accession>A0AAN7B929</accession>
<keyword evidence="1" id="KW-1133">Transmembrane helix</keyword>
<evidence type="ECO:0000256" key="1">
    <source>
        <dbReference type="SAM" id="Phobius"/>
    </source>
</evidence>
<comment type="caution">
    <text evidence="2">The sequence shown here is derived from an EMBL/GenBank/DDBJ whole genome shotgun (WGS) entry which is preliminary data.</text>
</comment>
<evidence type="ECO:0000313" key="2">
    <source>
        <dbReference type="EMBL" id="KAK4217191.1"/>
    </source>
</evidence>
<keyword evidence="1" id="KW-0812">Transmembrane</keyword>
<keyword evidence="3" id="KW-1185">Reference proteome</keyword>
<dbReference type="EMBL" id="MU858061">
    <property type="protein sequence ID" value="KAK4217191.1"/>
    <property type="molecule type" value="Genomic_DNA"/>
</dbReference>
<sequence length="142" mass="15670">MDPVSLAALGMAGNIFQFVTLGCKLVTKARKIHKDGGIEEYIHLQVVVADVATCSDNLRADLVSQQQAHGPLAEDDTALKEICSGCLEVAEEIQAALKQLNPNRTSTKWKSIRQALKSLWGKERMAELKDRLEMYNSWKAAS</sequence>
<organism evidence="2 3">
    <name type="scientific">Rhypophila decipiens</name>
    <dbReference type="NCBI Taxonomy" id="261697"/>
    <lineage>
        <taxon>Eukaryota</taxon>
        <taxon>Fungi</taxon>
        <taxon>Dikarya</taxon>
        <taxon>Ascomycota</taxon>
        <taxon>Pezizomycotina</taxon>
        <taxon>Sordariomycetes</taxon>
        <taxon>Sordariomycetidae</taxon>
        <taxon>Sordariales</taxon>
        <taxon>Naviculisporaceae</taxon>
        <taxon>Rhypophila</taxon>
    </lineage>
</organism>
<evidence type="ECO:0000313" key="3">
    <source>
        <dbReference type="Proteomes" id="UP001301769"/>
    </source>
</evidence>